<dbReference type="Proteomes" id="UP000481858">
    <property type="component" value="Unassembled WGS sequence"/>
</dbReference>
<name>A0A7C8MZE2_9PEZI</name>
<dbReference type="FunCoup" id="A0A7C8MZE2">
    <property type="interactions" value="590"/>
</dbReference>
<dbReference type="GO" id="GO:0043565">
    <property type="term" value="F:sequence-specific DNA binding"/>
    <property type="evidence" value="ECO:0007669"/>
    <property type="project" value="InterPro"/>
</dbReference>
<feature type="region of interest" description="Disordered" evidence="2">
    <location>
        <begin position="547"/>
        <end position="579"/>
    </location>
</feature>
<dbReference type="GO" id="GO:0005634">
    <property type="term" value="C:nucleus"/>
    <property type="evidence" value="ECO:0007669"/>
    <property type="project" value="InterPro"/>
</dbReference>
<dbReference type="GO" id="GO:0006361">
    <property type="term" value="P:transcription initiation at RNA polymerase I promoter"/>
    <property type="evidence" value="ECO:0007669"/>
    <property type="project" value="InterPro"/>
</dbReference>
<dbReference type="InterPro" id="IPR007991">
    <property type="entry name" value="RNA_pol_I_trans_ini_fac_RRN3"/>
</dbReference>
<dbReference type="PRINTS" id="PR00615">
    <property type="entry name" value="CCAATSUBUNTA"/>
</dbReference>
<feature type="compositionally biased region" description="Polar residues" evidence="2">
    <location>
        <begin position="172"/>
        <end position="182"/>
    </location>
</feature>
<dbReference type="GO" id="GO:0046982">
    <property type="term" value="F:protein heterodimerization activity"/>
    <property type="evidence" value="ECO:0007669"/>
    <property type="project" value="InterPro"/>
</dbReference>
<evidence type="ECO:0000256" key="1">
    <source>
        <dbReference type="ARBA" id="ARBA00010098"/>
    </source>
</evidence>
<dbReference type="Gene3D" id="1.10.20.10">
    <property type="entry name" value="Histone, subunit A"/>
    <property type="match status" value="1"/>
</dbReference>
<evidence type="ECO:0000256" key="2">
    <source>
        <dbReference type="SAM" id="MobiDB-lite"/>
    </source>
</evidence>
<comment type="caution">
    <text evidence="4">The sequence shown here is derived from an EMBL/GenBank/DDBJ whole genome shotgun (WGS) entry which is preliminary data.</text>
</comment>
<dbReference type="InterPro" id="IPR009072">
    <property type="entry name" value="Histone-fold"/>
</dbReference>
<feature type="compositionally biased region" description="Acidic residues" evidence="2">
    <location>
        <begin position="886"/>
        <end position="917"/>
    </location>
</feature>
<dbReference type="EMBL" id="WUBL01000007">
    <property type="protein sequence ID" value="KAF2972253.1"/>
    <property type="molecule type" value="Genomic_DNA"/>
</dbReference>
<dbReference type="InterPro" id="IPR003958">
    <property type="entry name" value="CBFA_NFYB_domain"/>
</dbReference>
<dbReference type="GO" id="GO:0006355">
    <property type="term" value="P:regulation of DNA-templated transcription"/>
    <property type="evidence" value="ECO:0007669"/>
    <property type="project" value="InterPro"/>
</dbReference>
<feature type="region of interest" description="Disordered" evidence="2">
    <location>
        <begin position="259"/>
        <end position="285"/>
    </location>
</feature>
<dbReference type="PANTHER" id="PTHR12790">
    <property type="entry name" value="TRANSCRIPTION INITIATION FACTOR IA RRN3"/>
    <property type="match status" value="1"/>
</dbReference>
<protein>
    <recommendedName>
        <fullName evidence="3">Transcription factor CBF/NF-Y/archaeal histone domain-containing protein</fullName>
    </recommendedName>
</protein>
<evidence type="ECO:0000313" key="5">
    <source>
        <dbReference type="Proteomes" id="UP000481858"/>
    </source>
</evidence>
<feature type="region of interest" description="Disordered" evidence="2">
    <location>
        <begin position="171"/>
        <end position="206"/>
    </location>
</feature>
<dbReference type="GO" id="GO:0001181">
    <property type="term" value="F:RNA polymerase I general transcription initiation factor activity"/>
    <property type="evidence" value="ECO:0007669"/>
    <property type="project" value="InterPro"/>
</dbReference>
<dbReference type="Pfam" id="PF00808">
    <property type="entry name" value="CBFD_NFYB_HMF"/>
    <property type="match status" value="1"/>
</dbReference>
<dbReference type="OrthoDB" id="26970at2759"/>
<dbReference type="CDD" id="cd22907">
    <property type="entry name" value="HFD_NFYB"/>
    <property type="match status" value="1"/>
</dbReference>
<feature type="region of interest" description="Disordered" evidence="2">
    <location>
        <begin position="1"/>
        <end position="38"/>
    </location>
</feature>
<dbReference type="AlphaFoldDB" id="A0A7C8MZE2"/>
<dbReference type="InParanoid" id="A0A7C8MZE2"/>
<feature type="compositionally biased region" description="Acidic residues" evidence="2">
    <location>
        <begin position="552"/>
        <end position="563"/>
    </location>
</feature>
<reference evidence="4 5" key="1">
    <citation type="submission" date="2019-12" db="EMBL/GenBank/DDBJ databases">
        <title>Draft genome sequence of the ascomycete Xylaria multiplex DSM 110363.</title>
        <authorList>
            <person name="Buettner E."/>
            <person name="Kellner H."/>
        </authorList>
    </citation>
    <scope>NUCLEOTIDE SEQUENCE [LARGE SCALE GENOMIC DNA]</scope>
    <source>
        <strain evidence="4 5">DSM 110363</strain>
    </source>
</reference>
<dbReference type="GO" id="GO:0001042">
    <property type="term" value="F:RNA polymerase I core binding"/>
    <property type="evidence" value="ECO:0007669"/>
    <property type="project" value="TreeGrafter"/>
</dbReference>
<proteinExistence type="inferred from homology"/>
<dbReference type="PROSITE" id="PS00685">
    <property type="entry name" value="NFYB_HAP3"/>
    <property type="match status" value="1"/>
</dbReference>
<dbReference type="Pfam" id="PF05327">
    <property type="entry name" value="RRN3"/>
    <property type="match status" value="1"/>
</dbReference>
<dbReference type="SUPFAM" id="SSF47113">
    <property type="entry name" value="Histone-fold"/>
    <property type="match status" value="1"/>
</dbReference>
<sequence>MSDSPQSPPKDIEPGVQSPDDEAQMNDPQDPHAAGLSYEFEVKEQDRWLPIANAAVMSHDSPTQLPEAPRASKTHKYDVYDANIRNFAPVARIMKLALPENAKIAKEAKECMQECVSEFISFITSEASEKCHQEKRKTVNGEDILFAMTSLGFENYAEALKIYLTKYRESQSNRGDSQQNRPGSQGYGAGAAGGSNAVGSTGFQSGDASGGITESVVRAALMSPTTLTTVQTARVATTSPLKPILKSSSSVLGIRRSRDEAGLDDHDDDDDASSIEGTQSPRRKRARVEFDLENIEVHEIGARSVEEIRKEIRDALDRHAQGEDEDYDVLKQTLQGKPVSYDDDDDDKDVDPVAIAKQRQEIKGYFIALTSFAPRLGRSCDGLVRGLLQCQWLGRDDQFAKIYIQFLAALVSAQGPRLTQVLSMIVEKFSISRPFEWAVEGWLPVTREVVQERLHVALRYMLNLFPVAESVLEPILASKYPFHEESKRSHLVYVDNLLRLRQYSPGLKNDIMDLIVSRLVKIDVEMQMDLDDMDDKLTAMVGMALKSAQEHEDQDEDSDDSDNESVSSVESEDDEYHRVKTAKENIEKMDTILDNLFELYTPMFADPQSDEAMDVFGDLLAEFSNLILPTIKSRHTQFLIFHFGQRSERLIDAFCGTCINIAFESQRPLVLRQSACAYLASFVARGAHVPGHIVVNIFEVLGYHLDEMRAVYEVSCRGPDVRRYAPFYALMQALMYVFCFRWQDLIRSAPDDVDKEDPLSYLDQEIEWVPEIKDIMRRNIYSKLNPMKVCSPVIVDQFAKLAHHFRFMYVYPLIESNKRLRLSQFSVGAYSNGGALRDMSFDVNDESWQQLGSYFPFDPYQLPKSKRWVDDDYLPWRPIPGLNPDELGDDSDEDELDEEEDEIDEDTATEEGAGEND</sequence>
<feature type="region of interest" description="Disordered" evidence="2">
    <location>
        <begin position="879"/>
        <end position="917"/>
    </location>
</feature>
<evidence type="ECO:0000259" key="3">
    <source>
        <dbReference type="Pfam" id="PF00808"/>
    </source>
</evidence>
<comment type="similarity">
    <text evidence="1">Belongs to the RRN3 family.</text>
</comment>
<gene>
    <name evidence="4" type="ORF">GQX73_g1221</name>
</gene>
<dbReference type="InterPro" id="IPR003956">
    <property type="entry name" value="Transcrpt_fac_NFYB/HAP3_CS"/>
</dbReference>
<dbReference type="PANTHER" id="PTHR12790:SF0">
    <property type="entry name" value="RNA POLYMERASE I-SPECIFIC TRANSCRIPTION INITIATION FACTOR RRN3-RELATED"/>
    <property type="match status" value="1"/>
</dbReference>
<feature type="domain" description="Transcription factor CBF/NF-Y/archaeal histone" evidence="3">
    <location>
        <begin position="88"/>
        <end position="148"/>
    </location>
</feature>
<evidence type="ECO:0000313" key="4">
    <source>
        <dbReference type="EMBL" id="KAF2972253.1"/>
    </source>
</evidence>
<organism evidence="4 5">
    <name type="scientific">Xylaria multiplex</name>
    <dbReference type="NCBI Taxonomy" id="323545"/>
    <lineage>
        <taxon>Eukaryota</taxon>
        <taxon>Fungi</taxon>
        <taxon>Dikarya</taxon>
        <taxon>Ascomycota</taxon>
        <taxon>Pezizomycotina</taxon>
        <taxon>Sordariomycetes</taxon>
        <taxon>Xylariomycetidae</taxon>
        <taxon>Xylariales</taxon>
        <taxon>Xylariaceae</taxon>
        <taxon>Xylaria</taxon>
    </lineage>
</organism>
<keyword evidence="5" id="KW-1185">Reference proteome</keyword>
<accession>A0A7C8MZE2</accession>